<dbReference type="STRING" id="1447715.AH67_07920"/>
<keyword evidence="3" id="KW-1185">Reference proteome</keyword>
<dbReference type="GO" id="GO:0006450">
    <property type="term" value="P:regulation of translational fidelity"/>
    <property type="evidence" value="ECO:0007669"/>
    <property type="project" value="InterPro"/>
</dbReference>
<evidence type="ECO:0000313" key="2">
    <source>
        <dbReference type="EMBL" id="AIZ16832.1"/>
    </source>
</evidence>
<dbReference type="GO" id="GO:0016740">
    <property type="term" value="F:transferase activity"/>
    <property type="evidence" value="ECO:0007669"/>
    <property type="project" value="UniProtKB-KW"/>
</dbReference>
<keyword evidence="1" id="KW-0436">Ligase</keyword>
<dbReference type="Pfam" id="PF02686">
    <property type="entry name" value="GatC"/>
    <property type="match status" value="1"/>
</dbReference>
<sequence>MPTFTREEIIHLGDLARIALTDEEITRMQSELNVIADAIDSVQEAATADVEPTANPVPLEAYLRPDVPVTPLPQSEVLAAAPATADGMFVAPQILGEE</sequence>
<evidence type="ECO:0000256" key="1">
    <source>
        <dbReference type="HAMAP-Rule" id="MF_00122"/>
    </source>
</evidence>
<dbReference type="Gene3D" id="1.10.20.60">
    <property type="entry name" value="Glu-tRNAGln amidotransferase C subunit, N-terminal domain"/>
    <property type="match status" value="1"/>
</dbReference>
<protein>
    <recommendedName>
        <fullName evidence="1">Aspartyl/glutamyl-tRNA(Asn/Gln) amidotransferase subunit C</fullName>
        <shortName evidence="1">Asp/Glu-ADT subunit C</shortName>
        <ecNumber evidence="1">6.3.5.-</ecNumber>
    </recommendedName>
</protein>
<organism evidence="2 3">
    <name type="scientific">Bifidobacterium pseudolongum PV8-2</name>
    <dbReference type="NCBI Taxonomy" id="1447715"/>
    <lineage>
        <taxon>Bacteria</taxon>
        <taxon>Bacillati</taxon>
        <taxon>Actinomycetota</taxon>
        <taxon>Actinomycetes</taxon>
        <taxon>Bifidobacteriales</taxon>
        <taxon>Bifidobacteriaceae</taxon>
        <taxon>Bifidobacterium</taxon>
    </lineage>
</organism>
<dbReference type="GO" id="GO:0050567">
    <property type="term" value="F:glutaminyl-tRNA synthase (glutamine-hydrolyzing) activity"/>
    <property type="evidence" value="ECO:0007669"/>
    <property type="project" value="UniProtKB-UniRule"/>
</dbReference>
<dbReference type="KEGG" id="bpsp:AH67_07920"/>
<gene>
    <name evidence="1" type="primary">gatC</name>
    <name evidence="2" type="ORF">AH67_07920</name>
</gene>
<comment type="similarity">
    <text evidence="1">Belongs to the GatC family.</text>
</comment>
<keyword evidence="2" id="KW-0808">Transferase</keyword>
<comment type="subunit">
    <text evidence="1">Heterotrimer of A, B and C subunits.</text>
</comment>
<accession>A0A0A7I9A3</accession>
<dbReference type="PANTHER" id="PTHR15004:SF0">
    <property type="entry name" value="GLUTAMYL-TRNA(GLN) AMIDOTRANSFERASE SUBUNIT C, MITOCHONDRIAL"/>
    <property type="match status" value="1"/>
</dbReference>
<dbReference type="GO" id="GO:0070681">
    <property type="term" value="P:glutaminyl-tRNAGln biosynthesis via transamidation"/>
    <property type="evidence" value="ECO:0007669"/>
    <property type="project" value="TreeGrafter"/>
</dbReference>
<dbReference type="AlphaFoldDB" id="A0A0A7I9A3"/>
<dbReference type="NCBIfam" id="TIGR00135">
    <property type="entry name" value="gatC"/>
    <property type="match status" value="1"/>
</dbReference>
<dbReference type="OrthoDB" id="5295223at2"/>
<dbReference type="GO" id="GO:0005524">
    <property type="term" value="F:ATP binding"/>
    <property type="evidence" value="ECO:0007669"/>
    <property type="project" value="UniProtKB-KW"/>
</dbReference>
<dbReference type="HAMAP" id="MF_00122">
    <property type="entry name" value="GatC"/>
    <property type="match status" value="1"/>
</dbReference>
<dbReference type="RefSeq" id="WP_022858888.1">
    <property type="nucleotide sequence ID" value="NZ_CP007457.1"/>
</dbReference>
<dbReference type="GO" id="GO:0050566">
    <property type="term" value="F:asparaginyl-tRNA synthase (glutamine-hydrolyzing) activity"/>
    <property type="evidence" value="ECO:0007669"/>
    <property type="project" value="RHEA"/>
</dbReference>
<comment type="catalytic activity">
    <reaction evidence="1">
        <text>L-glutamyl-tRNA(Gln) + L-glutamine + ATP + H2O = L-glutaminyl-tRNA(Gln) + L-glutamate + ADP + phosphate + H(+)</text>
        <dbReference type="Rhea" id="RHEA:17521"/>
        <dbReference type="Rhea" id="RHEA-COMP:9681"/>
        <dbReference type="Rhea" id="RHEA-COMP:9684"/>
        <dbReference type="ChEBI" id="CHEBI:15377"/>
        <dbReference type="ChEBI" id="CHEBI:15378"/>
        <dbReference type="ChEBI" id="CHEBI:29985"/>
        <dbReference type="ChEBI" id="CHEBI:30616"/>
        <dbReference type="ChEBI" id="CHEBI:43474"/>
        <dbReference type="ChEBI" id="CHEBI:58359"/>
        <dbReference type="ChEBI" id="CHEBI:78520"/>
        <dbReference type="ChEBI" id="CHEBI:78521"/>
        <dbReference type="ChEBI" id="CHEBI:456216"/>
    </reaction>
</comment>
<dbReference type="GO" id="GO:0006412">
    <property type="term" value="P:translation"/>
    <property type="evidence" value="ECO:0007669"/>
    <property type="project" value="UniProtKB-UniRule"/>
</dbReference>
<comment type="function">
    <text evidence="1">Allows the formation of correctly charged Asn-tRNA(Asn) or Gln-tRNA(Gln) through the transamidation of misacylated Asp-tRNA(Asn) or Glu-tRNA(Gln) in organisms which lack either or both of asparaginyl-tRNA or glutaminyl-tRNA synthetases. The reaction takes place in the presence of glutamine and ATP through an activated phospho-Asp-tRNA(Asn) or phospho-Glu-tRNA(Gln).</text>
</comment>
<evidence type="ECO:0000313" key="3">
    <source>
        <dbReference type="Proteomes" id="UP000030636"/>
    </source>
</evidence>
<dbReference type="PANTHER" id="PTHR15004">
    <property type="entry name" value="GLUTAMYL-TRNA(GLN) AMIDOTRANSFERASE SUBUNIT C, MITOCHONDRIAL"/>
    <property type="match status" value="1"/>
</dbReference>
<comment type="catalytic activity">
    <reaction evidence="1">
        <text>L-aspartyl-tRNA(Asn) + L-glutamine + ATP + H2O = L-asparaginyl-tRNA(Asn) + L-glutamate + ADP + phosphate + 2 H(+)</text>
        <dbReference type="Rhea" id="RHEA:14513"/>
        <dbReference type="Rhea" id="RHEA-COMP:9674"/>
        <dbReference type="Rhea" id="RHEA-COMP:9677"/>
        <dbReference type="ChEBI" id="CHEBI:15377"/>
        <dbReference type="ChEBI" id="CHEBI:15378"/>
        <dbReference type="ChEBI" id="CHEBI:29985"/>
        <dbReference type="ChEBI" id="CHEBI:30616"/>
        <dbReference type="ChEBI" id="CHEBI:43474"/>
        <dbReference type="ChEBI" id="CHEBI:58359"/>
        <dbReference type="ChEBI" id="CHEBI:78515"/>
        <dbReference type="ChEBI" id="CHEBI:78516"/>
        <dbReference type="ChEBI" id="CHEBI:456216"/>
    </reaction>
</comment>
<dbReference type="HOGENOM" id="CLU_105899_1_0_11"/>
<name>A0A0A7I9A3_9BIFI</name>
<proteinExistence type="inferred from homology"/>
<reference evidence="2 3" key="1">
    <citation type="journal article" date="2015" name="Genome Announc.">
        <title>Bifidobacterium pseudolongum Strain PV8-2, Isolated from a Stool Sample of an Anemic Kenyan Infant.</title>
        <authorList>
            <person name="Vazquez-Gutierrez P."/>
            <person name="Lacroix C."/>
            <person name="Chassard C."/>
            <person name="Klumpp J."/>
            <person name="Stevens M.J."/>
            <person name="Jans C."/>
        </authorList>
    </citation>
    <scope>NUCLEOTIDE SEQUENCE [LARGE SCALE GENOMIC DNA]</scope>
    <source>
        <strain evidence="2 3">PV8-2</strain>
    </source>
</reference>
<dbReference type="InterPro" id="IPR036113">
    <property type="entry name" value="Asp/Glu-ADT_sf_sub_c"/>
</dbReference>
<dbReference type="SUPFAM" id="SSF141000">
    <property type="entry name" value="Glu-tRNAGln amidotransferase C subunit"/>
    <property type="match status" value="1"/>
</dbReference>
<keyword evidence="1" id="KW-0547">Nucleotide-binding</keyword>
<dbReference type="EMBL" id="CP007457">
    <property type="protein sequence ID" value="AIZ16832.1"/>
    <property type="molecule type" value="Genomic_DNA"/>
</dbReference>
<keyword evidence="1" id="KW-0067">ATP-binding</keyword>
<keyword evidence="1" id="KW-0648">Protein biosynthesis</keyword>
<dbReference type="Proteomes" id="UP000030636">
    <property type="component" value="Chromosome"/>
</dbReference>
<dbReference type="InterPro" id="IPR003837">
    <property type="entry name" value="GatC"/>
</dbReference>
<dbReference type="EC" id="6.3.5.-" evidence="1"/>